<evidence type="ECO:0000256" key="1">
    <source>
        <dbReference type="SAM" id="Phobius"/>
    </source>
</evidence>
<protein>
    <submittedName>
        <fullName evidence="2">Uncharacterized protein</fullName>
    </submittedName>
</protein>
<comment type="caution">
    <text evidence="2">The sequence shown here is derived from an EMBL/GenBank/DDBJ whole genome shotgun (WGS) entry which is preliminary data.</text>
</comment>
<proteinExistence type="predicted"/>
<dbReference type="EMBL" id="LJAM02000114">
    <property type="protein sequence ID" value="RAP71665.1"/>
    <property type="molecule type" value="Genomic_DNA"/>
</dbReference>
<accession>A0A328TRY1</accession>
<keyword evidence="1" id="KW-0472">Membrane</keyword>
<feature type="transmembrane region" description="Helical" evidence="1">
    <location>
        <begin position="33"/>
        <end position="55"/>
    </location>
</feature>
<organism evidence="2 3">
    <name type="scientific">Candidatus Erwinia dacicola</name>
    <dbReference type="NCBI Taxonomy" id="252393"/>
    <lineage>
        <taxon>Bacteria</taxon>
        <taxon>Pseudomonadati</taxon>
        <taxon>Pseudomonadota</taxon>
        <taxon>Gammaproteobacteria</taxon>
        <taxon>Enterobacterales</taxon>
        <taxon>Erwiniaceae</taxon>
        <taxon>Erwinia</taxon>
    </lineage>
</organism>
<gene>
    <name evidence="2" type="ORF">ACZ87_01514</name>
</gene>
<sequence length="56" mass="6450">MALFVPRCPLSLFPIFADLFCYAEKKTAVNRANFLLFDSVFIYKFFFGTVANILMS</sequence>
<evidence type="ECO:0000313" key="2">
    <source>
        <dbReference type="EMBL" id="RAP71665.1"/>
    </source>
</evidence>
<dbReference type="Proteomes" id="UP000244334">
    <property type="component" value="Unassembled WGS sequence"/>
</dbReference>
<keyword evidence="1" id="KW-0812">Transmembrane</keyword>
<reference evidence="2" key="1">
    <citation type="submission" date="2018-04" db="EMBL/GenBank/DDBJ databases">
        <title>Genomes of the Obligate Erwinia dacicola and Facultative Enterobacter sp. OLF Endosymbionts of the Olive Fruit fly, Bactrocera oleae.</title>
        <authorList>
            <person name="Estes A.M."/>
            <person name="Hearn D.J."/>
            <person name="Agarwal S."/>
            <person name="Pierson E.A."/>
            <person name="Dunning-Hotopp J.C."/>
        </authorList>
    </citation>
    <scope>NUCLEOTIDE SEQUENCE [LARGE SCALE GENOMIC DNA]</scope>
    <source>
        <strain evidence="2">Oroville</strain>
    </source>
</reference>
<keyword evidence="1" id="KW-1133">Transmembrane helix</keyword>
<keyword evidence="3" id="KW-1185">Reference proteome</keyword>
<dbReference type="AlphaFoldDB" id="A0A328TRY1"/>
<name>A0A328TRY1_9GAMM</name>
<evidence type="ECO:0000313" key="3">
    <source>
        <dbReference type="Proteomes" id="UP000244334"/>
    </source>
</evidence>